<accession>A0A2H3K810</accession>
<evidence type="ECO:0000313" key="3">
    <source>
        <dbReference type="Proteomes" id="UP000218811"/>
    </source>
</evidence>
<dbReference type="Proteomes" id="UP000218811">
    <property type="component" value="Unassembled WGS sequence"/>
</dbReference>
<dbReference type="AlphaFoldDB" id="A0A2H3K810"/>
<sequence>MASIRAERYCNTRVDIVENTMEDRATKMHTASARRSTYSASGQTRTHNATEAQRELQRRRARHQAELEARIEAQRHGRKIEDHMRDLLARVHDLNRLLIYDAVHDARQRELAARLFLQFNAVEETYLHKLGTEHEDELQVLAESTNGNSLELAKSSYIKQRREYEYELAYDPGRELNMTEASEYGSEDEDASYQRPVVGDPIWKLLSSNTRTSSQTASKAVLGDATNALEQRYQVPIRSGHLPVTAGSMANSNRTPVSAKTSLTGSVTSATRPSTCNKDGPALGASRTRLSPTRRVDTTSSKDDRERGVKSLTKRTRTHPTPERHDKDKDVVHNLGHRRASLPRPSILHSLEGPTGDAPVRTPERSSFRPETSSPYMAKFNAHSTSVTTAMKQGKSSNLNSIHTNL</sequence>
<protein>
    <submittedName>
        <fullName evidence="2">Uncharacterized protein</fullName>
    </submittedName>
</protein>
<organism evidence="2 3">
    <name type="scientific">Wolfiporia cocos (strain MD-104)</name>
    <name type="common">Brown rot fungus</name>
    <dbReference type="NCBI Taxonomy" id="742152"/>
    <lineage>
        <taxon>Eukaryota</taxon>
        <taxon>Fungi</taxon>
        <taxon>Dikarya</taxon>
        <taxon>Basidiomycota</taxon>
        <taxon>Agaricomycotina</taxon>
        <taxon>Agaricomycetes</taxon>
        <taxon>Polyporales</taxon>
        <taxon>Phaeolaceae</taxon>
        <taxon>Wolfiporia</taxon>
    </lineage>
</organism>
<feature type="compositionally biased region" description="Basic and acidic residues" evidence="1">
    <location>
        <begin position="294"/>
        <end position="309"/>
    </location>
</feature>
<dbReference type="EMBL" id="KB468157">
    <property type="protein sequence ID" value="PCH44587.1"/>
    <property type="molecule type" value="Genomic_DNA"/>
</dbReference>
<feature type="region of interest" description="Disordered" evidence="1">
    <location>
        <begin position="244"/>
        <end position="375"/>
    </location>
</feature>
<keyword evidence="3" id="KW-1185">Reference proteome</keyword>
<feature type="region of interest" description="Disordered" evidence="1">
    <location>
        <begin position="27"/>
        <end position="60"/>
    </location>
</feature>
<gene>
    <name evidence="2" type="ORF">WOLCODRAFT_165255</name>
</gene>
<evidence type="ECO:0000313" key="2">
    <source>
        <dbReference type="EMBL" id="PCH44587.1"/>
    </source>
</evidence>
<evidence type="ECO:0000256" key="1">
    <source>
        <dbReference type="SAM" id="MobiDB-lite"/>
    </source>
</evidence>
<feature type="compositionally biased region" description="Basic and acidic residues" evidence="1">
    <location>
        <begin position="320"/>
        <end position="332"/>
    </location>
</feature>
<reference evidence="2 3" key="1">
    <citation type="journal article" date="2012" name="Science">
        <title>The Paleozoic origin of enzymatic lignin decomposition reconstructed from 31 fungal genomes.</title>
        <authorList>
            <person name="Floudas D."/>
            <person name="Binder M."/>
            <person name="Riley R."/>
            <person name="Barry K."/>
            <person name="Blanchette R.A."/>
            <person name="Henrissat B."/>
            <person name="Martinez A.T."/>
            <person name="Otillar R."/>
            <person name="Spatafora J.W."/>
            <person name="Yadav J.S."/>
            <person name="Aerts A."/>
            <person name="Benoit I."/>
            <person name="Boyd A."/>
            <person name="Carlson A."/>
            <person name="Copeland A."/>
            <person name="Coutinho P.M."/>
            <person name="de Vries R.P."/>
            <person name="Ferreira P."/>
            <person name="Findley K."/>
            <person name="Foster B."/>
            <person name="Gaskell J."/>
            <person name="Glotzer D."/>
            <person name="Gorecki P."/>
            <person name="Heitman J."/>
            <person name="Hesse C."/>
            <person name="Hori C."/>
            <person name="Igarashi K."/>
            <person name="Jurgens J.A."/>
            <person name="Kallen N."/>
            <person name="Kersten P."/>
            <person name="Kohler A."/>
            <person name="Kuees U."/>
            <person name="Kumar T.K.A."/>
            <person name="Kuo A."/>
            <person name="LaButti K."/>
            <person name="Larrondo L.F."/>
            <person name="Lindquist E."/>
            <person name="Ling A."/>
            <person name="Lombard V."/>
            <person name="Lucas S."/>
            <person name="Lundell T."/>
            <person name="Martin R."/>
            <person name="McLaughlin D.J."/>
            <person name="Morgenstern I."/>
            <person name="Morin E."/>
            <person name="Murat C."/>
            <person name="Nagy L.G."/>
            <person name="Nolan M."/>
            <person name="Ohm R.A."/>
            <person name="Patyshakuliyeva A."/>
            <person name="Rokas A."/>
            <person name="Ruiz-Duenas F.J."/>
            <person name="Sabat G."/>
            <person name="Salamov A."/>
            <person name="Samejima M."/>
            <person name="Schmutz J."/>
            <person name="Slot J.C."/>
            <person name="St John F."/>
            <person name="Stenlid J."/>
            <person name="Sun H."/>
            <person name="Sun S."/>
            <person name="Syed K."/>
            <person name="Tsang A."/>
            <person name="Wiebenga A."/>
            <person name="Young D."/>
            <person name="Pisabarro A."/>
            <person name="Eastwood D.C."/>
            <person name="Martin F."/>
            <person name="Cullen D."/>
            <person name="Grigoriev I.V."/>
            <person name="Hibbett D.S."/>
        </authorList>
    </citation>
    <scope>NUCLEOTIDE SEQUENCE [LARGE SCALE GENOMIC DNA]</scope>
    <source>
        <strain evidence="2 3">MD-104</strain>
    </source>
</reference>
<proteinExistence type="predicted"/>
<feature type="compositionally biased region" description="Polar residues" evidence="1">
    <location>
        <begin position="248"/>
        <end position="277"/>
    </location>
</feature>
<name>A0A2H3K810_WOLCO</name>
<feature type="compositionally biased region" description="Low complexity" evidence="1">
    <location>
        <begin position="30"/>
        <end position="41"/>
    </location>
</feature>